<evidence type="ECO:0000313" key="3">
    <source>
        <dbReference type="Proteomes" id="UP001501433"/>
    </source>
</evidence>
<feature type="domain" description="N-acetyltransferase" evidence="1">
    <location>
        <begin position="1"/>
        <end position="128"/>
    </location>
</feature>
<reference evidence="3" key="1">
    <citation type="journal article" date="2019" name="Int. J. Syst. Evol. Microbiol.">
        <title>The Global Catalogue of Microorganisms (GCM) 10K type strain sequencing project: providing services to taxonomists for standard genome sequencing and annotation.</title>
        <authorList>
            <consortium name="The Broad Institute Genomics Platform"/>
            <consortium name="The Broad Institute Genome Sequencing Center for Infectious Disease"/>
            <person name="Wu L."/>
            <person name="Ma J."/>
        </authorList>
    </citation>
    <scope>NUCLEOTIDE SEQUENCE [LARGE SCALE GENOMIC DNA]</scope>
    <source>
        <strain evidence="3">JCM 18325</strain>
    </source>
</reference>
<dbReference type="PROSITE" id="PS51186">
    <property type="entry name" value="GNAT"/>
    <property type="match status" value="1"/>
</dbReference>
<comment type="caution">
    <text evidence="2">The sequence shown here is derived from an EMBL/GenBank/DDBJ whole genome shotgun (WGS) entry which is preliminary data.</text>
</comment>
<dbReference type="Pfam" id="PF00583">
    <property type="entry name" value="Acetyltransf_1"/>
    <property type="match status" value="1"/>
</dbReference>
<organism evidence="2 3">
    <name type="scientific">Litoribaculum gwangyangense</name>
    <dbReference type="NCBI Taxonomy" id="1130722"/>
    <lineage>
        <taxon>Bacteria</taxon>
        <taxon>Pseudomonadati</taxon>
        <taxon>Bacteroidota</taxon>
        <taxon>Flavobacteriia</taxon>
        <taxon>Flavobacteriales</taxon>
        <taxon>Flavobacteriaceae</taxon>
        <taxon>Litoribaculum</taxon>
    </lineage>
</organism>
<dbReference type="PANTHER" id="PTHR13355:SF22">
    <property type="entry name" value="SLL0786 PROTEIN"/>
    <property type="match status" value="1"/>
</dbReference>
<dbReference type="InterPro" id="IPR000182">
    <property type="entry name" value="GNAT_dom"/>
</dbReference>
<evidence type="ECO:0000259" key="1">
    <source>
        <dbReference type="PROSITE" id="PS51186"/>
    </source>
</evidence>
<gene>
    <name evidence="2" type="ORF">GCM10023330_20040</name>
</gene>
<dbReference type="InterPro" id="IPR039143">
    <property type="entry name" value="GNPNAT1-like"/>
</dbReference>
<dbReference type="Gene3D" id="3.40.630.30">
    <property type="match status" value="1"/>
</dbReference>
<sequence length="129" mass="14870">MLRAGKPIETCVFDGDDLETTFHLGIHTKDKLVGICSFFKKDHTDIQGKNQYQLRGMAVLKEYQGLGLGNIILTYGEKILEEKKVEVIWCNAREVALNFYKKCGYQIIGNSFLIQDIGWHYVMFKFIND</sequence>
<evidence type="ECO:0000313" key="2">
    <source>
        <dbReference type="EMBL" id="GAA4812627.1"/>
    </source>
</evidence>
<dbReference type="RefSeq" id="WP_345276838.1">
    <property type="nucleotide sequence ID" value="NZ_BAABJW010000003.1"/>
</dbReference>
<proteinExistence type="predicted"/>
<name>A0ABP9CPR7_9FLAO</name>
<dbReference type="EMBL" id="BAABJW010000003">
    <property type="protein sequence ID" value="GAA4812627.1"/>
    <property type="molecule type" value="Genomic_DNA"/>
</dbReference>
<dbReference type="CDD" id="cd04301">
    <property type="entry name" value="NAT_SF"/>
    <property type="match status" value="1"/>
</dbReference>
<dbReference type="Proteomes" id="UP001501433">
    <property type="component" value="Unassembled WGS sequence"/>
</dbReference>
<protein>
    <submittedName>
        <fullName evidence="2">GNAT family N-acetyltransferase</fullName>
    </submittedName>
</protein>
<keyword evidence="3" id="KW-1185">Reference proteome</keyword>
<dbReference type="SUPFAM" id="SSF55729">
    <property type="entry name" value="Acyl-CoA N-acyltransferases (Nat)"/>
    <property type="match status" value="1"/>
</dbReference>
<accession>A0ABP9CPR7</accession>
<dbReference type="PANTHER" id="PTHR13355">
    <property type="entry name" value="GLUCOSAMINE 6-PHOSPHATE N-ACETYLTRANSFERASE"/>
    <property type="match status" value="1"/>
</dbReference>
<dbReference type="InterPro" id="IPR016181">
    <property type="entry name" value="Acyl_CoA_acyltransferase"/>
</dbReference>